<evidence type="ECO:0000256" key="3">
    <source>
        <dbReference type="HAMAP-Rule" id="MF_00272"/>
    </source>
</evidence>
<feature type="modified residue" description="N6-lipoyllysine" evidence="3 4">
    <location>
        <position position="62"/>
    </location>
</feature>
<dbReference type="HAMAP" id="MF_00272">
    <property type="entry name" value="GcvH"/>
    <property type="match status" value="1"/>
</dbReference>
<dbReference type="InterPro" id="IPR017453">
    <property type="entry name" value="GCV_H_sub"/>
</dbReference>
<dbReference type="PANTHER" id="PTHR11715">
    <property type="entry name" value="GLYCINE CLEAVAGE SYSTEM H PROTEIN"/>
    <property type="match status" value="1"/>
</dbReference>
<evidence type="ECO:0000259" key="5">
    <source>
        <dbReference type="PROSITE" id="PS50968"/>
    </source>
</evidence>
<feature type="domain" description="Lipoyl-binding" evidence="5">
    <location>
        <begin position="21"/>
        <end position="103"/>
    </location>
</feature>
<comment type="function">
    <text evidence="3">The glycine cleavage system catalyzes the degradation of glycine. The H protein shuttles the methylamine group of glycine from the P protein to the T protein.</text>
</comment>
<protein>
    <recommendedName>
        <fullName evidence="3">Glycine cleavage system H protein</fullName>
    </recommendedName>
</protein>
<dbReference type="PATRIC" id="fig|1609969.3.peg.2605"/>
<keyword evidence="7" id="KW-1185">Reference proteome</keyword>
<dbReference type="SUPFAM" id="SSF51230">
    <property type="entry name" value="Single hybrid motif"/>
    <property type="match status" value="1"/>
</dbReference>
<dbReference type="GO" id="GO:0009249">
    <property type="term" value="P:protein lipoylation"/>
    <property type="evidence" value="ECO:0007669"/>
    <property type="project" value="TreeGrafter"/>
</dbReference>
<evidence type="ECO:0000313" key="6">
    <source>
        <dbReference type="EMBL" id="KJJ83713.1"/>
    </source>
</evidence>
<sequence>MYPEDLKYTKDHEWVKLEGMEAIIGITDHAQSALGDITFIELPKETTMVNQGDTISTIESVKAASDIFTPVSGRISDINKKLENAPEIINQSPYDEGWICRIEINDETELEKLMTAEEYEKYLDKDNN</sequence>
<dbReference type="CDD" id="cd06848">
    <property type="entry name" value="GCS_H"/>
    <property type="match status" value="1"/>
</dbReference>
<dbReference type="PROSITE" id="PS50968">
    <property type="entry name" value="BIOTINYL_LIPOYL"/>
    <property type="match status" value="1"/>
</dbReference>
<dbReference type="Gene3D" id="2.40.50.100">
    <property type="match status" value="1"/>
</dbReference>
<keyword evidence="2 3" id="KW-0450">Lipoyl</keyword>
<proteinExistence type="inferred from homology"/>
<dbReference type="InterPro" id="IPR000089">
    <property type="entry name" value="Biotin_lipoyl"/>
</dbReference>
<dbReference type="AlphaFoldDB" id="A0A0F0CK93"/>
<gene>
    <name evidence="3" type="primary">gcvH</name>
    <name evidence="6" type="ORF">OMAG_002434</name>
</gene>
<dbReference type="PANTHER" id="PTHR11715:SF3">
    <property type="entry name" value="GLYCINE CLEAVAGE SYSTEM H PROTEIN-RELATED"/>
    <property type="match status" value="1"/>
</dbReference>
<dbReference type="InterPro" id="IPR002930">
    <property type="entry name" value="GCV_H"/>
</dbReference>
<dbReference type="Pfam" id="PF01597">
    <property type="entry name" value="GCV_H"/>
    <property type="match status" value="1"/>
</dbReference>
<evidence type="ECO:0000256" key="2">
    <source>
        <dbReference type="ARBA" id="ARBA00022823"/>
    </source>
</evidence>
<accession>A0A0F0CK93</accession>
<dbReference type="NCBIfam" id="NF002270">
    <property type="entry name" value="PRK01202.1"/>
    <property type="match status" value="1"/>
</dbReference>
<name>A0A0F0CK93_9BACT</name>
<comment type="subunit">
    <text evidence="3">The glycine cleavage system is composed of four proteins: P, T, L and H.</text>
</comment>
<dbReference type="GO" id="GO:0019464">
    <property type="term" value="P:glycine decarboxylation via glycine cleavage system"/>
    <property type="evidence" value="ECO:0007669"/>
    <property type="project" value="UniProtKB-UniRule"/>
</dbReference>
<dbReference type="InterPro" id="IPR011053">
    <property type="entry name" value="Single_hybrid_motif"/>
</dbReference>
<dbReference type="GO" id="GO:0005829">
    <property type="term" value="C:cytosol"/>
    <property type="evidence" value="ECO:0007669"/>
    <property type="project" value="TreeGrafter"/>
</dbReference>
<dbReference type="NCBIfam" id="TIGR00527">
    <property type="entry name" value="gcvH"/>
    <property type="match status" value="1"/>
</dbReference>
<evidence type="ECO:0000256" key="4">
    <source>
        <dbReference type="PIRSR" id="PIRSR617453-50"/>
    </source>
</evidence>
<evidence type="ECO:0000256" key="1">
    <source>
        <dbReference type="ARBA" id="ARBA00009249"/>
    </source>
</evidence>
<comment type="cofactor">
    <cofactor evidence="3">
        <name>(R)-lipoate</name>
        <dbReference type="ChEBI" id="CHEBI:83088"/>
    </cofactor>
    <text evidence="3">Binds 1 lipoyl cofactor covalently.</text>
</comment>
<comment type="similarity">
    <text evidence="1 3">Belongs to the GcvH family.</text>
</comment>
<dbReference type="GO" id="GO:0005960">
    <property type="term" value="C:glycine cleavage complex"/>
    <property type="evidence" value="ECO:0007669"/>
    <property type="project" value="InterPro"/>
</dbReference>
<dbReference type="Proteomes" id="UP000033428">
    <property type="component" value="Unassembled WGS sequence"/>
</dbReference>
<reference evidence="6 7" key="1">
    <citation type="submission" date="2015-02" db="EMBL/GenBank/DDBJ databases">
        <title>Single-cell genomics of uncultivated deep-branching MTB reveals a conserved set of magnetosome genes.</title>
        <authorList>
            <person name="Kolinko S."/>
            <person name="Richter M."/>
            <person name="Glockner F.O."/>
            <person name="Brachmann A."/>
            <person name="Schuler D."/>
        </authorList>
    </citation>
    <scope>NUCLEOTIDE SEQUENCE [LARGE SCALE GENOMIC DNA]</scope>
    <source>
        <strain evidence="6">SKK-01</strain>
    </source>
</reference>
<evidence type="ECO:0000313" key="7">
    <source>
        <dbReference type="Proteomes" id="UP000033428"/>
    </source>
</evidence>
<dbReference type="EMBL" id="JYNY01000497">
    <property type="protein sequence ID" value="KJJ83713.1"/>
    <property type="molecule type" value="Genomic_DNA"/>
</dbReference>
<organism evidence="6 7">
    <name type="scientific">Candidatus Omnitrophus magneticus</name>
    <dbReference type="NCBI Taxonomy" id="1609969"/>
    <lineage>
        <taxon>Bacteria</taxon>
        <taxon>Pseudomonadati</taxon>
        <taxon>Candidatus Omnitrophota</taxon>
        <taxon>Candidatus Omnitrophus</taxon>
    </lineage>
</organism>
<comment type="caution">
    <text evidence="6">The sequence shown here is derived from an EMBL/GenBank/DDBJ whole genome shotgun (WGS) entry which is preliminary data.</text>
</comment>
<dbReference type="InterPro" id="IPR033753">
    <property type="entry name" value="GCV_H/Fam206"/>
</dbReference>